<dbReference type="Proteomes" id="UP000014983">
    <property type="component" value="Chromosome"/>
</dbReference>
<name>S5LWX7_9MOLU</name>
<accession>S5LWX7</accession>
<dbReference type="InParanoid" id="S5LWX7"/>
<reference evidence="1 2" key="1">
    <citation type="journal article" date="2013" name="Genome Biol. Evol.">
        <title>Comparison of metabolic capacities and inference of gene content evolution in mosquito-associated Spiroplasma diminutum and S. taiwanense.</title>
        <authorList>
            <person name="Lo W.S."/>
            <person name="Ku C."/>
            <person name="Chen L.L."/>
            <person name="Chang T.H."/>
            <person name="Kuo C.H."/>
        </authorList>
    </citation>
    <scope>NUCLEOTIDE SEQUENCE [LARGE SCALE GENOMIC DNA]</scope>
    <source>
        <strain evidence="1">CUAS-1</strain>
    </source>
</reference>
<dbReference type="RefSeq" id="WP_020836526.1">
    <property type="nucleotide sequence ID" value="NC_021833.1"/>
</dbReference>
<dbReference type="STRING" id="1276221.SDIMI_v3c05900"/>
<gene>
    <name evidence="1" type="ORF">SDIMI_v3c05900</name>
</gene>
<evidence type="ECO:0000313" key="1">
    <source>
        <dbReference type="EMBL" id="AGR42294.1"/>
    </source>
</evidence>
<dbReference type="EMBL" id="CP005076">
    <property type="protein sequence ID" value="AGR42294.1"/>
    <property type="molecule type" value="Genomic_DNA"/>
</dbReference>
<dbReference type="OrthoDB" id="389192at2"/>
<keyword evidence="2" id="KW-1185">Reference proteome</keyword>
<dbReference type="PATRIC" id="fig|1276221.3.peg.590"/>
<protein>
    <submittedName>
        <fullName evidence="1">Uncharacterized protein</fullName>
    </submittedName>
</protein>
<organism evidence="1 2">
    <name type="scientific">Spiroplasma diminutum CUAS-1</name>
    <dbReference type="NCBI Taxonomy" id="1276221"/>
    <lineage>
        <taxon>Bacteria</taxon>
        <taxon>Bacillati</taxon>
        <taxon>Mycoplasmatota</taxon>
        <taxon>Mollicutes</taxon>
        <taxon>Entomoplasmatales</taxon>
        <taxon>Spiroplasmataceae</taxon>
        <taxon>Spiroplasma</taxon>
    </lineage>
</organism>
<evidence type="ECO:0000313" key="2">
    <source>
        <dbReference type="Proteomes" id="UP000014983"/>
    </source>
</evidence>
<proteinExistence type="predicted"/>
<dbReference type="AlphaFoldDB" id="S5LWX7"/>
<dbReference type="HOGENOM" id="CLU_1170084_0_0_14"/>
<dbReference type="KEGG" id="sdi:SDIMI_v3c05900"/>
<sequence>MFYRSDDFWSEIGATFINAYLKLDNIKNSKDELFELISDEDITDEEILEVYGKEVYGFIKSWEVSRKIVLKVKEFEKKFSRRVDTLLIEEFIQIYKYLDPSEEYIDMFKGYTPESREFLEKLEKGISKLSIVETFDSIVEYLLASAFDFTLHNYLGEITFRYLFWLFQTAMISRGYGIAVFDEEYEMNRMVDLYNKVLIYARQNNSKNFALSKEFREFVSLYKEKIEHFSQFQKNKYIG</sequence>